<feature type="transmembrane region" description="Helical" evidence="2">
    <location>
        <begin position="281"/>
        <end position="298"/>
    </location>
</feature>
<reference evidence="3 4" key="1">
    <citation type="submission" date="2023-04" db="EMBL/GenBank/DDBJ databases">
        <title>Marinoamorphus aggregata gen. nov., sp. Nov., isolate from tissue of brittle star Ophioplocus japonicus.</title>
        <authorList>
            <person name="Kawano K."/>
            <person name="Sawayama S."/>
            <person name="Nakagawa S."/>
        </authorList>
    </citation>
    <scope>NUCLEOTIDE SEQUENCE [LARGE SCALE GENOMIC DNA]</scope>
    <source>
        <strain evidence="3 4">NKW23</strain>
    </source>
</reference>
<evidence type="ECO:0000313" key="4">
    <source>
        <dbReference type="Proteomes" id="UP001239909"/>
    </source>
</evidence>
<dbReference type="InterPro" id="IPR039672">
    <property type="entry name" value="MFS_2"/>
</dbReference>
<feature type="transmembrane region" description="Helical" evidence="2">
    <location>
        <begin position="393"/>
        <end position="412"/>
    </location>
</feature>
<accession>A0ABQ6LRX3</accession>
<dbReference type="PANTHER" id="PTHR11328:SF24">
    <property type="entry name" value="MAJOR FACILITATOR SUPERFAMILY (MFS) PROFILE DOMAIN-CONTAINING PROTEIN"/>
    <property type="match status" value="1"/>
</dbReference>
<proteinExistence type="inferred from homology"/>
<dbReference type="InterPro" id="IPR036259">
    <property type="entry name" value="MFS_trans_sf"/>
</dbReference>
<evidence type="ECO:0000313" key="3">
    <source>
        <dbReference type="EMBL" id="GMG84728.1"/>
    </source>
</evidence>
<gene>
    <name evidence="3" type="ORF">LNKW23_39440</name>
</gene>
<comment type="similarity">
    <text evidence="1">Belongs to the sodium:galactoside symporter (TC 2.A.2) family.</text>
</comment>
<feature type="transmembrane region" description="Helical" evidence="2">
    <location>
        <begin position="304"/>
        <end position="323"/>
    </location>
</feature>
<feature type="transmembrane region" description="Helical" evidence="2">
    <location>
        <begin position="344"/>
        <end position="373"/>
    </location>
</feature>
<evidence type="ECO:0000256" key="1">
    <source>
        <dbReference type="ARBA" id="ARBA00009617"/>
    </source>
</evidence>
<dbReference type="Pfam" id="PF13347">
    <property type="entry name" value="MFS_2"/>
    <property type="match status" value="1"/>
</dbReference>
<keyword evidence="4" id="KW-1185">Reference proteome</keyword>
<keyword evidence="2" id="KW-0472">Membrane</keyword>
<feature type="transmembrane region" description="Helical" evidence="2">
    <location>
        <begin position="12"/>
        <end position="32"/>
    </location>
</feature>
<sequence>MSRRLAHIGYALPALPLAALYLPVFSYIVPFYAAERDVALGALGTALILIRLFDAVSDPAIGWLSDRTPGAWARRLWLVAAVPLIMAATWAVFVPPESAGLAHAVLWLAALTLGWTMAQTPYVAWGAELEDSYDGRTRVTAWREALVLLGTLAATLLYVLGGEGGAGLAAVALLVVLALPVTVAAACLMAGEPRRPARRLSLAEGARAMAANAPFRRLLLAWFVNGAANGLPVTLFVFFVGHRLQAPEAVGALLLAYFAAAVGGVPLWVRIAGRMPKHRAWAWGMIYACAVFASVFWLEPGDVAGFAVISVLTGLALGADLALPPSIQADVVETDRLATGAARAGLFFALWQVATKAALALSSGTALILLGAAGFVPTAAVGASPPEAMAALTWLYAGVPIALKLVAIGLMWRFPLDRDRLEALRAAQPA</sequence>
<keyword evidence="2" id="KW-0812">Transmembrane</keyword>
<dbReference type="EMBL" id="BSYI01000041">
    <property type="protein sequence ID" value="GMG84728.1"/>
    <property type="molecule type" value="Genomic_DNA"/>
</dbReference>
<feature type="transmembrane region" description="Helical" evidence="2">
    <location>
        <begin position="38"/>
        <end position="56"/>
    </location>
</feature>
<feature type="transmembrane region" description="Helical" evidence="2">
    <location>
        <begin position="76"/>
        <end position="93"/>
    </location>
</feature>
<keyword evidence="2" id="KW-1133">Transmembrane helix</keyword>
<feature type="transmembrane region" description="Helical" evidence="2">
    <location>
        <begin position="105"/>
        <end position="125"/>
    </location>
</feature>
<dbReference type="RefSeq" id="WP_285673824.1">
    <property type="nucleotide sequence ID" value="NZ_BSYI01000041.1"/>
</dbReference>
<name>A0ABQ6LRX3_9RHOB</name>
<dbReference type="SUPFAM" id="SSF103473">
    <property type="entry name" value="MFS general substrate transporter"/>
    <property type="match status" value="1"/>
</dbReference>
<feature type="transmembrane region" description="Helical" evidence="2">
    <location>
        <begin position="252"/>
        <end position="269"/>
    </location>
</feature>
<dbReference type="PANTHER" id="PTHR11328">
    <property type="entry name" value="MAJOR FACILITATOR SUPERFAMILY DOMAIN-CONTAINING PROTEIN"/>
    <property type="match status" value="1"/>
</dbReference>
<feature type="transmembrane region" description="Helical" evidence="2">
    <location>
        <begin position="167"/>
        <end position="191"/>
    </location>
</feature>
<organism evidence="3 4">
    <name type="scientific">Paralimibaculum aggregatum</name>
    <dbReference type="NCBI Taxonomy" id="3036245"/>
    <lineage>
        <taxon>Bacteria</taxon>
        <taxon>Pseudomonadati</taxon>
        <taxon>Pseudomonadota</taxon>
        <taxon>Alphaproteobacteria</taxon>
        <taxon>Rhodobacterales</taxon>
        <taxon>Paracoccaceae</taxon>
        <taxon>Paralimibaculum</taxon>
    </lineage>
</organism>
<comment type="caution">
    <text evidence="3">The sequence shown here is derived from an EMBL/GenBank/DDBJ whole genome shotgun (WGS) entry which is preliminary data.</text>
</comment>
<protein>
    <submittedName>
        <fullName evidence="3">MFS transporter</fullName>
    </submittedName>
</protein>
<feature type="transmembrane region" description="Helical" evidence="2">
    <location>
        <begin position="219"/>
        <end position="240"/>
    </location>
</feature>
<evidence type="ECO:0000256" key="2">
    <source>
        <dbReference type="SAM" id="Phobius"/>
    </source>
</evidence>
<dbReference type="Gene3D" id="1.20.1250.20">
    <property type="entry name" value="MFS general substrate transporter like domains"/>
    <property type="match status" value="2"/>
</dbReference>
<dbReference type="Proteomes" id="UP001239909">
    <property type="component" value="Unassembled WGS sequence"/>
</dbReference>
<feature type="transmembrane region" description="Helical" evidence="2">
    <location>
        <begin position="145"/>
        <end position="161"/>
    </location>
</feature>